<dbReference type="InterPro" id="IPR004811">
    <property type="entry name" value="RelA/Spo_fam"/>
</dbReference>
<dbReference type="Gene3D" id="1.10.3210.10">
    <property type="entry name" value="Hypothetical protein af1432"/>
    <property type="match status" value="1"/>
</dbReference>
<dbReference type="FunFam" id="3.10.20.30:FF:000002">
    <property type="entry name" value="GTP pyrophosphokinase (RelA/SpoT)"/>
    <property type="match status" value="1"/>
</dbReference>
<dbReference type="PANTHER" id="PTHR21262">
    <property type="entry name" value="GUANOSINE-3',5'-BIS DIPHOSPHATE 3'-PYROPHOSPHOHYDROLASE"/>
    <property type="match status" value="1"/>
</dbReference>
<dbReference type="PROSITE" id="PS51880">
    <property type="entry name" value="TGS"/>
    <property type="match status" value="1"/>
</dbReference>
<dbReference type="PANTHER" id="PTHR21262:SF31">
    <property type="entry name" value="GTP PYROPHOSPHOKINASE"/>
    <property type="match status" value="1"/>
</dbReference>
<dbReference type="PATRIC" id="fig|1618563.3.peg.221"/>
<dbReference type="SMART" id="SM00954">
    <property type="entry name" value="RelA_SpoT"/>
    <property type="match status" value="1"/>
</dbReference>
<gene>
    <name evidence="5" type="ORF">UU12_C0011G0003</name>
</gene>
<dbReference type="NCBIfam" id="TIGR00691">
    <property type="entry name" value="spoT_relA"/>
    <property type="match status" value="1"/>
</dbReference>
<proteinExistence type="inferred from homology"/>
<dbReference type="SMART" id="SM00471">
    <property type="entry name" value="HDc"/>
    <property type="match status" value="1"/>
</dbReference>
<dbReference type="CDD" id="cd00077">
    <property type="entry name" value="HDc"/>
    <property type="match status" value="1"/>
</dbReference>
<dbReference type="CDD" id="cd05399">
    <property type="entry name" value="NT_Rel-Spo_like"/>
    <property type="match status" value="1"/>
</dbReference>
<dbReference type="CDD" id="cd01668">
    <property type="entry name" value="TGS_RSH"/>
    <property type="match status" value="1"/>
</dbReference>
<dbReference type="InterPro" id="IPR043519">
    <property type="entry name" value="NT_sf"/>
</dbReference>
<dbReference type="Gene3D" id="3.10.20.30">
    <property type="match status" value="1"/>
</dbReference>
<dbReference type="GO" id="GO:0005886">
    <property type="term" value="C:plasma membrane"/>
    <property type="evidence" value="ECO:0007669"/>
    <property type="project" value="TreeGrafter"/>
</dbReference>
<dbReference type="AlphaFoldDB" id="A0A0G0T1Q5"/>
<evidence type="ECO:0000259" key="3">
    <source>
        <dbReference type="PROSITE" id="PS51831"/>
    </source>
</evidence>
<comment type="similarity">
    <text evidence="2">Belongs to the relA/spoT family.</text>
</comment>
<dbReference type="GO" id="GO:0015969">
    <property type="term" value="P:guanosine tetraphosphate metabolic process"/>
    <property type="evidence" value="ECO:0007669"/>
    <property type="project" value="InterPro"/>
</dbReference>
<dbReference type="SUPFAM" id="SSF81301">
    <property type="entry name" value="Nucleotidyltransferase"/>
    <property type="match status" value="1"/>
</dbReference>
<dbReference type="InterPro" id="IPR007685">
    <property type="entry name" value="RelA_SpoT"/>
</dbReference>
<sequence>MEKQFDKLLESIQTYNKNADIKKLKEVWEFAKAAHTGQKRLSGEPYITHPLNVALILASWRLDTTSIMAGLLHDTVEDGGATREDLVTEFGAGVARLVNGVTKVTELRLKGSKAEEFVENLRKMLLAMAKDLRVILVKLADRLHNMRTLEALSREKQIENGRETLEVYAPLAERLGMGQVKGELEDLSFTYVYPREYRKIESESVAVYKNAERHIQKMKKTLLKKFSLEKIEVIVNGRKKHLYSLWVKLERPEIDWDFEKIHDIIALRVLVPTISDCYRALGVVHSAYKPVPSIGVSDFIAQPKPNGYKSLHTKVFGPDGRMVEVQIRTFQMHEEAENGIAAHWSYSEEKGIGQSDSKLEKGIIPSSEKLSWVKQLVYWQNEITDSEEFLKTVKFDTFKHRNFVFTPMGDVYDLPAGATPVDFAYAVHTKLVNYLTGAKVNGKIVPLDYKLRSGQVVEILKSKNPKKPNPRWIEFAVTAIARGEIKKQLRSEA</sequence>
<dbReference type="InterPro" id="IPR033655">
    <property type="entry name" value="TGS_RelA/SpoT"/>
</dbReference>
<dbReference type="EMBL" id="LBZK01000011">
    <property type="protein sequence ID" value="KKR70983.1"/>
    <property type="molecule type" value="Genomic_DNA"/>
</dbReference>
<comment type="caution">
    <text evidence="5">The sequence shown here is derived from an EMBL/GenBank/DDBJ whole genome shotgun (WGS) entry which is preliminary data.</text>
</comment>
<dbReference type="Gene3D" id="3.30.460.10">
    <property type="entry name" value="Beta Polymerase, domain 2"/>
    <property type="match status" value="1"/>
</dbReference>
<dbReference type="InterPro" id="IPR012675">
    <property type="entry name" value="Beta-grasp_dom_sf"/>
</dbReference>
<dbReference type="Pfam" id="PF02824">
    <property type="entry name" value="TGS"/>
    <property type="match status" value="1"/>
</dbReference>
<evidence type="ECO:0000259" key="4">
    <source>
        <dbReference type="PROSITE" id="PS51880"/>
    </source>
</evidence>
<dbReference type="PROSITE" id="PS51831">
    <property type="entry name" value="HD"/>
    <property type="match status" value="1"/>
</dbReference>
<dbReference type="Pfam" id="PF04607">
    <property type="entry name" value="RelA_SpoT"/>
    <property type="match status" value="1"/>
</dbReference>
<evidence type="ECO:0000256" key="1">
    <source>
        <dbReference type="ARBA" id="ARBA00025704"/>
    </source>
</evidence>
<dbReference type="STRING" id="1618563.UU12_C0011G0003"/>
<dbReference type="FunFam" id="1.10.3210.10:FF:000001">
    <property type="entry name" value="GTP pyrophosphokinase RelA"/>
    <property type="match status" value="1"/>
</dbReference>
<dbReference type="InterPro" id="IPR006674">
    <property type="entry name" value="HD_domain"/>
</dbReference>
<name>A0A0G0T1Q5_9BACT</name>
<feature type="domain" description="HD" evidence="3">
    <location>
        <begin position="46"/>
        <end position="146"/>
    </location>
</feature>
<reference evidence="5 6" key="1">
    <citation type="journal article" date="2015" name="Nature">
        <title>rRNA introns, odd ribosomes, and small enigmatic genomes across a large radiation of phyla.</title>
        <authorList>
            <person name="Brown C.T."/>
            <person name="Hug L.A."/>
            <person name="Thomas B.C."/>
            <person name="Sharon I."/>
            <person name="Castelle C.J."/>
            <person name="Singh A."/>
            <person name="Wilkins M.J."/>
            <person name="Williams K.H."/>
            <person name="Banfield J.F."/>
        </authorList>
    </citation>
    <scope>NUCLEOTIDE SEQUENCE [LARGE SCALE GENOMIC DNA]</scope>
</reference>
<evidence type="ECO:0000313" key="6">
    <source>
        <dbReference type="Proteomes" id="UP000034562"/>
    </source>
</evidence>
<dbReference type="Pfam" id="PF13328">
    <property type="entry name" value="HD_4"/>
    <property type="match status" value="1"/>
</dbReference>
<feature type="domain" description="TGS" evidence="4">
    <location>
        <begin position="400"/>
        <end position="461"/>
    </location>
</feature>
<evidence type="ECO:0000313" key="5">
    <source>
        <dbReference type="EMBL" id="KKR70983.1"/>
    </source>
</evidence>
<evidence type="ECO:0000256" key="2">
    <source>
        <dbReference type="RuleBase" id="RU003847"/>
    </source>
</evidence>
<comment type="pathway">
    <text evidence="1">Purine metabolism.</text>
</comment>
<organism evidence="5 6">
    <name type="scientific">Candidatus Woesebacteria bacterium GW2011_GWA2_40_7b</name>
    <dbReference type="NCBI Taxonomy" id="1618563"/>
    <lineage>
        <taxon>Bacteria</taxon>
        <taxon>Candidatus Woeseibacteriota</taxon>
    </lineage>
</organism>
<dbReference type="InterPro" id="IPR004095">
    <property type="entry name" value="TGS"/>
</dbReference>
<protein>
    <submittedName>
        <fullName evidence="5">(P)ppGpp synthetase I, SpoT/RelA</fullName>
    </submittedName>
</protein>
<dbReference type="InterPro" id="IPR012676">
    <property type="entry name" value="TGS-like"/>
</dbReference>
<comment type="function">
    <text evidence="2">In eubacteria ppGpp (guanosine 3'-diphosphate 5'-diphosphate) is a mediator of the stringent response that coordinates a variety of cellular activities in response to changes in nutritional abundance.</text>
</comment>
<dbReference type="SUPFAM" id="SSF109604">
    <property type="entry name" value="HD-domain/PDEase-like"/>
    <property type="match status" value="1"/>
</dbReference>
<dbReference type="InterPro" id="IPR003607">
    <property type="entry name" value="HD/PDEase_dom"/>
</dbReference>
<dbReference type="Proteomes" id="UP000034562">
    <property type="component" value="Unassembled WGS sequence"/>
</dbReference>
<accession>A0A0G0T1Q5</accession>
<dbReference type="SUPFAM" id="SSF81271">
    <property type="entry name" value="TGS-like"/>
    <property type="match status" value="1"/>
</dbReference>